<proteinExistence type="predicted"/>
<name>A0ABR2PJT0_9ROSI</name>
<feature type="signal peptide" evidence="1">
    <location>
        <begin position="1"/>
        <end position="23"/>
    </location>
</feature>
<evidence type="ECO:0000256" key="1">
    <source>
        <dbReference type="SAM" id="SignalP"/>
    </source>
</evidence>
<accession>A0ABR2PJT0</accession>
<gene>
    <name evidence="2" type="ORF">V6N11_029946</name>
</gene>
<comment type="caution">
    <text evidence="2">The sequence shown here is derived from an EMBL/GenBank/DDBJ whole genome shotgun (WGS) entry which is preliminary data.</text>
</comment>
<keyword evidence="1" id="KW-0732">Signal</keyword>
<reference evidence="2 3" key="1">
    <citation type="journal article" date="2024" name="G3 (Bethesda)">
        <title>Genome assembly of Hibiscus sabdariffa L. provides insights into metabolisms of medicinal natural products.</title>
        <authorList>
            <person name="Kim T."/>
        </authorList>
    </citation>
    <scope>NUCLEOTIDE SEQUENCE [LARGE SCALE GENOMIC DNA]</scope>
    <source>
        <strain evidence="2">TK-2024</strain>
        <tissue evidence="2">Old leaves</tissue>
    </source>
</reference>
<keyword evidence="3" id="KW-1185">Reference proteome</keyword>
<protein>
    <submittedName>
        <fullName evidence="2">Uncharacterized protein</fullName>
    </submittedName>
</protein>
<dbReference type="Proteomes" id="UP001396334">
    <property type="component" value="Unassembled WGS sequence"/>
</dbReference>
<organism evidence="2 3">
    <name type="scientific">Hibiscus sabdariffa</name>
    <name type="common">roselle</name>
    <dbReference type="NCBI Taxonomy" id="183260"/>
    <lineage>
        <taxon>Eukaryota</taxon>
        <taxon>Viridiplantae</taxon>
        <taxon>Streptophyta</taxon>
        <taxon>Embryophyta</taxon>
        <taxon>Tracheophyta</taxon>
        <taxon>Spermatophyta</taxon>
        <taxon>Magnoliopsida</taxon>
        <taxon>eudicotyledons</taxon>
        <taxon>Gunneridae</taxon>
        <taxon>Pentapetalae</taxon>
        <taxon>rosids</taxon>
        <taxon>malvids</taxon>
        <taxon>Malvales</taxon>
        <taxon>Malvaceae</taxon>
        <taxon>Malvoideae</taxon>
        <taxon>Hibiscus</taxon>
    </lineage>
</organism>
<dbReference type="EMBL" id="JBBPBN010000057">
    <property type="protein sequence ID" value="KAK8988561.1"/>
    <property type="molecule type" value="Genomic_DNA"/>
</dbReference>
<evidence type="ECO:0000313" key="3">
    <source>
        <dbReference type="Proteomes" id="UP001396334"/>
    </source>
</evidence>
<evidence type="ECO:0000313" key="2">
    <source>
        <dbReference type="EMBL" id="KAK8988561.1"/>
    </source>
</evidence>
<sequence length="201" mass="21565">MSSRSTFFLWLSLLLLFSTEAEARGFPGMSLDDDPLMVVNIGGGRISNPPPPSSTTSSIFEMMSDIIGWIMISSSPTPMITSPAGQQQVVDQINCQDDEVAKMSASPCCVHSLFLAFSSSHLFSPPPPLHQSLPQSPCIPCPPHAPHLRVHPPPIKPPSPSKTPPPFIPPPLVSEMMINGTSRATPVSMITHPQSGHLQVS</sequence>
<feature type="chain" id="PRO_5045241189" evidence="1">
    <location>
        <begin position="24"/>
        <end position="201"/>
    </location>
</feature>